<evidence type="ECO:0000256" key="1">
    <source>
        <dbReference type="ARBA" id="ARBA00004123"/>
    </source>
</evidence>
<evidence type="ECO:0000256" key="3">
    <source>
        <dbReference type="ARBA" id="ARBA00023163"/>
    </source>
</evidence>
<gene>
    <name evidence="7" type="ORF">POPTR_001G063000</name>
</gene>
<dbReference type="Proteomes" id="UP000006729">
    <property type="component" value="Chromosome 1"/>
</dbReference>
<dbReference type="Pfam" id="PF00010">
    <property type="entry name" value="HLH"/>
    <property type="match status" value="1"/>
</dbReference>
<name>A0A3N7EG36_POPTR</name>
<evidence type="ECO:0000313" key="7">
    <source>
        <dbReference type="EMBL" id="RQO84475.1"/>
    </source>
</evidence>
<dbReference type="InterPro" id="IPR011598">
    <property type="entry name" value="bHLH_dom"/>
</dbReference>
<dbReference type="SUPFAM" id="SSF47459">
    <property type="entry name" value="HLH, helix-loop-helix DNA-binding domain"/>
    <property type="match status" value="1"/>
</dbReference>
<dbReference type="FunCoup" id="A0A3N7EG36">
    <property type="interactions" value="243"/>
</dbReference>
<dbReference type="PANTHER" id="PTHR13935">
    <property type="entry name" value="ACHAETE-SCUTE TRANSCRIPTION FACTOR-RELATED"/>
    <property type="match status" value="1"/>
</dbReference>
<evidence type="ECO:0000259" key="6">
    <source>
        <dbReference type="PROSITE" id="PS50888"/>
    </source>
</evidence>
<accession>A0A3N7EG36</accession>
<organism evidence="7 8">
    <name type="scientific">Populus trichocarpa</name>
    <name type="common">Western balsam poplar</name>
    <name type="synonym">Populus balsamifera subsp. trichocarpa</name>
    <dbReference type="NCBI Taxonomy" id="3694"/>
    <lineage>
        <taxon>Eukaryota</taxon>
        <taxon>Viridiplantae</taxon>
        <taxon>Streptophyta</taxon>
        <taxon>Embryophyta</taxon>
        <taxon>Tracheophyta</taxon>
        <taxon>Spermatophyta</taxon>
        <taxon>Magnoliopsida</taxon>
        <taxon>eudicotyledons</taxon>
        <taxon>Gunneridae</taxon>
        <taxon>Pentapetalae</taxon>
        <taxon>rosids</taxon>
        <taxon>fabids</taxon>
        <taxon>Malpighiales</taxon>
        <taxon>Salicaceae</taxon>
        <taxon>Saliceae</taxon>
        <taxon>Populus</taxon>
    </lineage>
</organism>
<dbReference type="GO" id="GO:0000981">
    <property type="term" value="F:DNA-binding transcription factor activity, RNA polymerase II-specific"/>
    <property type="evidence" value="ECO:0000318"/>
    <property type="project" value="GO_Central"/>
</dbReference>
<dbReference type="InParanoid" id="A0A3N7EG36"/>
<dbReference type="Gene3D" id="4.10.280.10">
    <property type="entry name" value="Helix-loop-helix DNA-binding domain"/>
    <property type="match status" value="1"/>
</dbReference>
<sequence>MYHKSLLDPIKQRQASISNYIGREIHICIVVQSSSFFFFLEVVLATIAASTLMENNPSSSRTDRKTIERNRRNQMKALYSQLNSLVPHQSSREPVLSLPDQLDEAASYIKRLQTNLERMKEKKDNLMGTERTNYASMSSCNGTTTGLRSPQIEVRETGSTLEVVLITGLDGQFMFNETIRVLHEEGAEIINASFSVVEDTVFHTIHSKVGDSAPSNGAARISQRLNQFVQDDNAL</sequence>
<dbReference type="GO" id="GO:0090575">
    <property type="term" value="C:RNA polymerase II transcription regulator complex"/>
    <property type="evidence" value="ECO:0000318"/>
    <property type="project" value="GO_Central"/>
</dbReference>
<dbReference type="GO" id="GO:0000977">
    <property type="term" value="F:RNA polymerase II transcription regulatory region sequence-specific DNA binding"/>
    <property type="evidence" value="ECO:0000318"/>
    <property type="project" value="GO_Central"/>
</dbReference>
<dbReference type="InterPro" id="IPR015660">
    <property type="entry name" value="MASH1/Ascl1a-like"/>
</dbReference>
<evidence type="ECO:0000313" key="8">
    <source>
        <dbReference type="Proteomes" id="UP000006729"/>
    </source>
</evidence>
<dbReference type="FunFam" id="4.10.280.10:FF:000103">
    <property type="entry name" value="Transcription factor bHLH162"/>
    <property type="match status" value="1"/>
</dbReference>
<dbReference type="GO" id="GO:0046983">
    <property type="term" value="F:protein dimerization activity"/>
    <property type="evidence" value="ECO:0007669"/>
    <property type="project" value="InterPro"/>
</dbReference>
<dbReference type="SMART" id="SM00353">
    <property type="entry name" value="HLH"/>
    <property type="match status" value="1"/>
</dbReference>
<dbReference type="PANTHER" id="PTHR13935:SF90">
    <property type="entry name" value="TRANSCRIPTION FACTOR BHLH162"/>
    <property type="match status" value="1"/>
</dbReference>
<keyword evidence="5" id="KW-0175">Coiled coil</keyword>
<reference evidence="7 8" key="1">
    <citation type="journal article" date="2006" name="Science">
        <title>The genome of black cottonwood, Populus trichocarpa (Torr. &amp; Gray).</title>
        <authorList>
            <person name="Tuskan G.A."/>
            <person name="Difazio S."/>
            <person name="Jansson S."/>
            <person name="Bohlmann J."/>
            <person name="Grigoriev I."/>
            <person name="Hellsten U."/>
            <person name="Putnam N."/>
            <person name="Ralph S."/>
            <person name="Rombauts S."/>
            <person name="Salamov A."/>
            <person name="Schein J."/>
            <person name="Sterck L."/>
            <person name="Aerts A."/>
            <person name="Bhalerao R.R."/>
            <person name="Bhalerao R.P."/>
            <person name="Blaudez D."/>
            <person name="Boerjan W."/>
            <person name="Brun A."/>
            <person name="Brunner A."/>
            <person name="Busov V."/>
            <person name="Campbell M."/>
            <person name="Carlson J."/>
            <person name="Chalot M."/>
            <person name="Chapman J."/>
            <person name="Chen G.L."/>
            <person name="Cooper D."/>
            <person name="Coutinho P.M."/>
            <person name="Couturier J."/>
            <person name="Covert S."/>
            <person name="Cronk Q."/>
            <person name="Cunningham R."/>
            <person name="Davis J."/>
            <person name="Degroeve S."/>
            <person name="Dejardin A."/>
            <person name="Depamphilis C."/>
            <person name="Detter J."/>
            <person name="Dirks B."/>
            <person name="Dubchak I."/>
            <person name="Duplessis S."/>
            <person name="Ehlting J."/>
            <person name="Ellis B."/>
            <person name="Gendler K."/>
            <person name="Goodstein D."/>
            <person name="Gribskov M."/>
            <person name="Grimwood J."/>
            <person name="Groover A."/>
            <person name="Gunter L."/>
            <person name="Hamberger B."/>
            <person name="Heinze B."/>
            <person name="Helariutta Y."/>
            <person name="Henrissat B."/>
            <person name="Holligan D."/>
            <person name="Holt R."/>
            <person name="Huang W."/>
            <person name="Islam-Faridi N."/>
            <person name="Jones S."/>
            <person name="Jones-Rhoades M."/>
            <person name="Jorgensen R."/>
            <person name="Joshi C."/>
            <person name="Kangasjarvi J."/>
            <person name="Karlsson J."/>
            <person name="Kelleher C."/>
            <person name="Kirkpatrick R."/>
            <person name="Kirst M."/>
            <person name="Kohler A."/>
            <person name="Kalluri U."/>
            <person name="Larimer F."/>
            <person name="Leebens-Mack J."/>
            <person name="Leple J.C."/>
            <person name="Locascio P."/>
            <person name="Lou Y."/>
            <person name="Lucas S."/>
            <person name="Martin F."/>
            <person name="Montanini B."/>
            <person name="Napoli C."/>
            <person name="Nelson D.R."/>
            <person name="Nelson C."/>
            <person name="Nieminen K."/>
            <person name="Nilsson O."/>
            <person name="Pereda V."/>
            <person name="Peter G."/>
            <person name="Philippe R."/>
            <person name="Pilate G."/>
            <person name="Poliakov A."/>
            <person name="Razumovskaya J."/>
            <person name="Richardson P."/>
            <person name="Rinaldi C."/>
            <person name="Ritland K."/>
            <person name="Rouze P."/>
            <person name="Ryaboy D."/>
            <person name="Schmutz J."/>
            <person name="Schrader J."/>
            <person name="Segerman B."/>
            <person name="Shin H."/>
            <person name="Siddiqui A."/>
            <person name="Sterky F."/>
            <person name="Terry A."/>
            <person name="Tsai C.J."/>
            <person name="Uberbacher E."/>
            <person name="Unneberg P."/>
            <person name="Vahala J."/>
            <person name="Wall K."/>
            <person name="Wessler S."/>
            <person name="Yang G."/>
            <person name="Yin T."/>
            <person name="Douglas C."/>
            <person name="Marra M."/>
            <person name="Sandberg G."/>
            <person name="Van de Peer Y."/>
            <person name="Rokhsar D."/>
        </authorList>
    </citation>
    <scope>NUCLEOTIDE SEQUENCE [LARGE SCALE GENOMIC DNA]</scope>
    <source>
        <strain evidence="8">cv. Nisqually</strain>
    </source>
</reference>
<evidence type="ECO:0000256" key="4">
    <source>
        <dbReference type="ARBA" id="ARBA00023242"/>
    </source>
</evidence>
<dbReference type="AlphaFoldDB" id="A0A3N7EG36"/>
<dbReference type="EMBL" id="CM009290">
    <property type="protein sequence ID" value="RQO84475.1"/>
    <property type="molecule type" value="Genomic_DNA"/>
</dbReference>
<protein>
    <recommendedName>
        <fullName evidence="6">BHLH domain-containing protein</fullName>
    </recommendedName>
</protein>
<comment type="subcellular location">
    <subcellularLocation>
        <location evidence="1">Nucleus</location>
    </subcellularLocation>
</comment>
<keyword evidence="3" id="KW-0804">Transcription</keyword>
<dbReference type="STRING" id="3694.A0A3N7EG36"/>
<dbReference type="PROSITE" id="PS50888">
    <property type="entry name" value="BHLH"/>
    <property type="match status" value="1"/>
</dbReference>
<dbReference type="GO" id="GO:0006357">
    <property type="term" value="P:regulation of transcription by RNA polymerase II"/>
    <property type="evidence" value="ECO:0000318"/>
    <property type="project" value="GO_Central"/>
</dbReference>
<dbReference type="InterPro" id="IPR036638">
    <property type="entry name" value="HLH_DNA-bd_sf"/>
</dbReference>
<feature type="coiled-coil region" evidence="5">
    <location>
        <begin position="102"/>
        <end position="129"/>
    </location>
</feature>
<keyword evidence="8" id="KW-1185">Reference proteome</keyword>
<keyword evidence="2" id="KW-0805">Transcription regulation</keyword>
<keyword evidence="4" id="KW-0539">Nucleus</keyword>
<evidence type="ECO:0000256" key="2">
    <source>
        <dbReference type="ARBA" id="ARBA00023015"/>
    </source>
</evidence>
<evidence type="ECO:0000256" key="5">
    <source>
        <dbReference type="SAM" id="Coils"/>
    </source>
</evidence>
<proteinExistence type="predicted"/>
<feature type="domain" description="BHLH" evidence="6">
    <location>
        <begin position="59"/>
        <end position="112"/>
    </location>
</feature>